<keyword evidence="10" id="KW-1185">Reference proteome</keyword>
<dbReference type="Pfam" id="PF13462">
    <property type="entry name" value="Thioredoxin_4"/>
    <property type="match status" value="1"/>
</dbReference>
<evidence type="ECO:0000256" key="7">
    <source>
        <dbReference type="SAM" id="Phobius"/>
    </source>
</evidence>
<gene>
    <name evidence="9" type="ORF">C8N32_11649</name>
</gene>
<dbReference type="PANTHER" id="PTHR13887">
    <property type="entry name" value="GLUTATHIONE S-TRANSFERASE KAPPA"/>
    <property type="match status" value="1"/>
</dbReference>
<dbReference type="Gene3D" id="3.40.30.10">
    <property type="entry name" value="Glutaredoxin"/>
    <property type="match status" value="1"/>
</dbReference>
<evidence type="ECO:0000259" key="8">
    <source>
        <dbReference type="PROSITE" id="PS51352"/>
    </source>
</evidence>
<protein>
    <submittedName>
        <fullName evidence="9">Protein-disulfide isomerase</fullName>
    </submittedName>
</protein>
<keyword evidence="4" id="KW-0560">Oxidoreductase</keyword>
<dbReference type="InterPro" id="IPR013766">
    <property type="entry name" value="Thioredoxin_domain"/>
</dbReference>
<dbReference type="InterPro" id="IPR012336">
    <property type="entry name" value="Thioredoxin-like_fold"/>
</dbReference>
<evidence type="ECO:0000256" key="2">
    <source>
        <dbReference type="ARBA" id="ARBA00005791"/>
    </source>
</evidence>
<dbReference type="CDD" id="cd03023">
    <property type="entry name" value="DsbA_Com1_like"/>
    <property type="match status" value="1"/>
</dbReference>
<evidence type="ECO:0000256" key="4">
    <source>
        <dbReference type="ARBA" id="ARBA00023002"/>
    </source>
</evidence>
<keyword evidence="7" id="KW-1133">Transmembrane helix</keyword>
<dbReference type="OrthoDB" id="9780147at2"/>
<keyword evidence="9" id="KW-0413">Isomerase</keyword>
<dbReference type="PROSITE" id="PS51352">
    <property type="entry name" value="THIOREDOXIN_2"/>
    <property type="match status" value="1"/>
</dbReference>
<sequence>MILTRRNLIMAGTGSLIMGAGAIAFWPQTGQAQKLTVDAVLDDPDAPVQGNPDGDVTLVEYFDYQCPFCKRMHPMLKDLVAEDGNLRLIMKDWPLFGAPSVRAAQLSLGAVSLGAYEEVHGALMATEARLSIEDVESTVGAIIDVDKADETYRAERDTWDGLLSRNDYQAIALGFRGTPGFAIEKTLYSGAQGRQTLVNAIAKARAES</sequence>
<dbReference type="Proteomes" id="UP000243859">
    <property type="component" value="Unassembled WGS sequence"/>
</dbReference>
<evidence type="ECO:0000256" key="5">
    <source>
        <dbReference type="ARBA" id="ARBA00023157"/>
    </source>
</evidence>
<keyword evidence="7" id="KW-0812">Transmembrane</keyword>
<keyword evidence="5" id="KW-1015">Disulfide bond</keyword>
<comment type="caution">
    <text evidence="9">The sequence shown here is derived from an EMBL/GenBank/DDBJ whole genome shotgun (WGS) entry which is preliminary data.</text>
</comment>
<keyword evidence="7" id="KW-0472">Membrane</keyword>
<dbReference type="AlphaFoldDB" id="A0A2T5BQ05"/>
<evidence type="ECO:0000313" key="9">
    <source>
        <dbReference type="EMBL" id="PTN01176.1"/>
    </source>
</evidence>
<reference evidence="9 10" key="1">
    <citation type="submission" date="2018-04" db="EMBL/GenBank/DDBJ databases">
        <title>Genomic Encyclopedia of Archaeal and Bacterial Type Strains, Phase II (KMG-II): from individual species to whole genera.</title>
        <authorList>
            <person name="Goeker M."/>
        </authorList>
    </citation>
    <scope>NUCLEOTIDE SEQUENCE [LARGE SCALE GENOMIC DNA]</scope>
    <source>
        <strain evidence="9 10">DSM 18064</strain>
    </source>
</reference>
<dbReference type="InterPro" id="IPR036249">
    <property type="entry name" value="Thioredoxin-like_sf"/>
</dbReference>
<evidence type="ECO:0000256" key="1">
    <source>
        <dbReference type="ARBA" id="ARBA00003565"/>
    </source>
</evidence>
<feature type="transmembrane region" description="Helical" evidence="7">
    <location>
        <begin position="7"/>
        <end position="26"/>
    </location>
</feature>
<dbReference type="GO" id="GO:0016853">
    <property type="term" value="F:isomerase activity"/>
    <property type="evidence" value="ECO:0007669"/>
    <property type="project" value="UniProtKB-KW"/>
</dbReference>
<dbReference type="PANTHER" id="PTHR13887:SF14">
    <property type="entry name" value="DISULFIDE BOND FORMATION PROTEIN D"/>
    <property type="match status" value="1"/>
</dbReference>
<evidence type="ECO:0000256" key="3">
    <source>
        <dbReference type="ARBA" id="ARBA00022729"/>
    </source>
</evidence>
<keyword evidence="6" id="KW-0676">Redox-active center</keyword>
<comment type="function">
    <text evidence="1">May be required for disulfide bond formation in some proteins.</text>
</comment>
<name>A0A2T5BQ05_9RHOB</name>
<keyword evidence="3" id="KW-0732">Signal</keyword>
<dbReference type="RefSeq" id="WP_107893181.1">
    <property type="nucleotide sequence ID" value="NZ_NHSI01000050.1"/>
</dbReference>
<evidence type="ECO:0000256" key="6">
    <source>
        <dbReference type="ARBA" id="ARBA00023284"/>
    </source>
</evidence>
<feature type="domain" description="Thioredoxin" evidence="8">
    <location>
        <begin position="16"/>
        <end position="206"/>
    </location>
</feature>
<organism evidence="9 10">
    <name type="scientific">Rhodovulum imhoffii</name>
    <dbReference type="NCBI Taxonomy" id="365340"/>
    <lineage>
        <taxon>Bacteria</taxon>
        <taxon>Pseudomonadati</taxon>
        <taxon>Pseudomonadota</taxon>
        <taxon>Alphaproteobacteria</taxon>
        <taxon>Rhodobacterales</taxon>
        <taxon>Paracoccaceae</taxon>
        <taxon>Rhodovulum</taxon>
    </lineage>
</organism>
<evidence type="ECO:0000313" key="10">
    <source>
        <dbReference type="Proteomes" id="UP000243859"/>
    </source>
</evidence>
<dbReference type="SUPFAM" id="SSF52833">
    <property type="entry name" value="Thioredoxin-like"/>
    <property type="match status" value="1"/>
</dbReference>
<dbReference type="EMBL" id="QAAA01000016">
    <property type="protein sequence ID" value="PTN01176.1"/>
    <property type="molecule type" value="Genomic_DNA"/>
</dbReference>
<accession>A0A2T5BQ05</accession>
<dbReference type="GO" id="GO:0016491">
    <property type="term" value="F:oxidoreductase activity"/>
    <property type="evidence" value="ECO:0007669"/>
    <property type="project" value="UniProtKB-KW"/>
</dbReference>
<proteinExistence type="inferred from homology"/>
<comment type="similarity">
    <text evidence="2">Belongs to the thioredoxin family. DsbA subfamily.</text>
</comment>